<proteinExistence type="predicted"/>
<sequence>MKVIITGSTGMVGKGALLECLDSPVVNKILVINRSSVYIHHPKLEEIIHKDFSDLSAIKDRLASYDACFHCMGISALGLSEAQYTEITYTMTKELADTLYSLNPQMVFSYVSGAGTDSSEKGRVMWARVKGKTENMILNKGFKDAYAFRPCAILPEKGISRAPVGIMLSTCFSVRFSPCSER</sequence>
<dbReference type="RefSeq" id="WP_212192827.1">
    <property type="nucleotide sequence ID" value="NZ_JAGTAR010000040.1"/>
</dbReference>
<gene>
    <name evidence="3" type="ORF">KDU71_19695</name>
</gene>
<reference evidence="3" key="1">
    <citation type="journal article" date="2018" name="Int. J. Syst. Evol. Microbiol.">
        <title>Carboxylicivirga sediminis sp. nov., isolated from coastal sediment.</title>
        <authorList>
            <person name="Wang F.Q."/>
            <person name="Ren L.H."/>
            <person name="Zou R.J."/>
            <person name="Sun Y.Z."/>
            <person name="Liu X.J."/>
            <person name="Jiang F."/>
            <person name="Liu L.J."/>
        </authorList>
    </citation>
    <scope>NUCLEOTIDE SEQUENCE</scope>
    <source>
        <strain evidence="3">JR1</strain>
    </source>
</reference>
<dbReference type="SUPFAM" id="SSF51735">
    <property type="entry name" value="NAD(P)-binding Rossmann-fold domains"/>
    <property type="match status" value="1"/>
</dbReference>
<comment type="caution">
    <text evidence="3">The sequence shown here is derived from an EMBL/GenBank/DDBJ whole genome shotgun (WGS) entry which is preliminary data.</text>
</comment>
<name>A0A941FA48_9BACT</name>
<dbReference type="AlphaFoldDB" id="A0A941FA48"/>
<dbReference type="Gene3D" id="3.40.50.720">
    <property type="entry name" value="NAD(P)-binding Rossmann-like Domain"/>
    <property type="match status" value="1"/>
</dbReference>
<dbReference type="Pfam" id="PF01370">
    <property type="entry name" value="Epimerase"/>
    <property type="match status" value="1"/>
</dbReference>
<evidence type="ECO:0000313" key="3">
    <source>
        <dbReference type="EMBL" id="MBR8537805.1"/>
    </source>
</evidence>
<organism evidence="3 4">
    <name type="scientific">Carboxylicivirga sediminis</name>
    <dbReference type="NCBI Taxonomy" id="2006564"/>
    <lineage>
        <taxon>Bacteria</taxon>
        <taxon>Pseudomonadati</taxon>
        <taxon>Bacteroidota</taxon>
        <taxon>Bacteroidia</taxon>
        <taxon>Marinilabiliales</taxon>
        <taxon>Marinilabiliaceae</taxon>
        <taxon>Carboxylicivirga</taxon>
    </lineage>
</organism>
<reference evidence="3" key="2">
    <citation type="submission" date="2021-04" db="EMBL/GenBank/DDBJ databases">
        <authorList>
            <person name="Zhang T."/>
            <person name="Zhang Y."/>
            <person name="Lu D."/>
            <person name="Zuo D."/>
            <person name="Du Z."/>
        </authorList>
    </citation>
    <scope>NUCLEOTIDE SEQUENCE</scope>
    <source>
        <strain evidence="3">JR1</strain>
    </source>
</reference>
<evidence type="ECO:0000313" key="4">
    <source>
        <dbReference type="Proteomes" id="UP000679220"/>
    </source>
</evidence>
<dbReference type="PANTHER" id="PTHR14097:SF8">
    <property type="entry name" value="NAD(P)-BINDING DOMAIN-CONTAINING PROTEIN"/>
    <property type="match status" value="1"/>
</dbReference>
<dbReference type="InterPro" id="IPR001509">
    <property type="entry name" value="Epimerase_deHydtase"/>
</dbReference>
<dbReference type="InterPro" id="IPR036291">
    <property type="entry name" value="NAD(P)-bd_dom_sf"/>
</dbReference>
<accession>A0A941FA48</accession>
<protein>
    <submittedName>
        <fullName evidence="3">NAD-dependent epimerase/dehydratase family protein</fullName>
    </submittedName>
</protein>
<comment type="subcellular location">
    <subcellularLocation>
        <location evidence="1">Membrane</location>
    </subcellularLocation>
</comment>
<keyword evidence="4" id="KW-1185">Reference proteome</keyword>
<dbReference type="GO" id="GO:0016020">
    <property type="term" value="C:membrane"/>
    <property type="evidence" value="ECO:0007669"/>
    <property type="project" value="UniProtKB-SubCell"/>
</dbReference>
<dbReference type="PANTHER" id="PTHR14097">
    <property type="entry name" value="OXIDOREDUCTASE HTATIP2"/>
    <property type="match status" value="1"/>
</dbReference>
<feature type="domain" description="NAD-dependent epimerase/dehydratase" evidence="2">
    <location>
        <begin position="3"/>
        <end position="112"/>
    </location>
</feature>
<dbReference type="Proteomes" id="UP000679220">
    <property type="component" value="Unassembled WGS sequence"/>
</dbReference>
<evidence type="ECO:0000259" key="2">
    <source>
        <dbReference type="Pfam" id="PF01370"/>
    </source>
</evidence>
<evidence type="ECO:0000256" key="1">
    <source>
        <dbReference type="ARBA" id="ARBA00004370"/>
    </source>
</evidence>
<dbReference type="EMBL" id="JAGTAR010000040">
    <property type="protein sequence ID" value="MBR8537805.1"/>
    <property type="molecule type" value="Genomic_DNA"/>
</dbReference>